<organism evidence="5 6">
    <name type="scientific">Lachancea nothofagi CBS 11611</name>
    <dbReference type="NCBI Taxonomy" id="1266666"/>
    <lineage>
        <taxon>Eukaryota</taxon>
        <taxon>Fungi</taxon>
        <taxon>Dikarya</taxon>
        <taxon>Ascomycota</taxon>
        <taxon>Saccharomycotina</taxon>
        <taxon>Saccharomycetes</taxon>
        <taxon>Saccharomycetales</taxon>
        <taxon>Saccharomycetaceae</taxon>
        <taxon>Lachancea</taxon>
    </lineage>
</organism>
<dbReference type="Gene3D" id="2.60.40.790">
    <property type="match status" value="1"/>
</dbReference>
<protein>
    <submittedName>
        <fullName evidence="5">LANO_0H23596g1_1</fullName>
    </submittedName>
</protein>
<dbReference type="InterPro" id="IPR011990">
    <property type="entry name" value="TPR-like_helical_dom_sf"/>
</dbReference>
<feature type="domain" description="CS" evidence="4">
    <location>
        <begin position="179"/>
        <end position="273"/>
    </location>
</feature>
<dbReference type="Pfam" id="PF05002">
    <property type="entry name" value="SGS"/>
    <property type="match status" value="1"/>
</dbReference>
<name>A0A1G4KNZ4_9SACH</name>
<dbReference type="SUPFAM" id="SSF49764">
    <property type="entry name" value="HSP20-like chaperones"/>
    <property type="match status" value="1"/>
</dbReference>
<dbReference type="AlphaFoldDB" id="A0A1G4KNZ4"/>
<dbReference type="SUPFAM" id="SSF48452">
    <property type="entry name" value="TPR-like"/>
    <property type="match status" value="1"/>
</dbReference>
<evidence type="ECO:0000313" key="5">
    <source>
        <dbReference type="EMBL" id="SCV06168.1"/>
    </source>
</evidence>
<dbReference type="EMBL" id="LT598447">
    <property type="protein sequence ID" value="SCV06168.1"/>
    <property type="molecule type" value="Genomic_DNA"/>
</dbReference>
<dbReference type="InterPro" id="IPR044563">
    <property type="entry name" value="Sgt1-like"/>
</dbReference>
<feature type="compositionally biased region" description="Polar residues" evidence="2">
    <location>
        <begin position="285"/>
        <end position="294"/>
    </location>
</feature>
<evidence type="ECO:0000313" key="6">
    <source>
        <dbReference type="Proteomes" id="UP000189911"/>
    </source>
</evidence>
<evidence type="ECO:0000259" key="4">
    <source>
        <dbReference type="PROSITE" id="PS51203"/>
    </source>
</evidence>
<dbReference type="InterPro" id="IPR008978">
    <property type="entry name" value="HSP20-like_chaperone"/>
</dbReference>
<accession>A0A1G4KNZ4</accession>
<gene>
    <name evidence="5" type="ORF">LANO_0H23596G</name>
</gene>
<dbReference type="InterPro" id="IPR007052">
    <property type="entry name" value="CS_dom"/>
</dbReference>
<dbReference type="GO" id="GO:0051087">
    <property type="term" value="F:protein-folding chaperone binding"/>
    <property type="evidence" value="ECO:0007669"/>
    <property type="project" value="InterPro"/>
</dbReference>
<comment type="similarity">
    <text evidence="1">Belongs to the SGT1 family.</text>
</comment>
<sequence>MPIETDLKAAYSLLYDAKEPEQALELYESILKQSSSNFIAHIYKAACLEKLYYGFKSWHSDETLENALDLLKKAKEIAESRGDRAKLALVNFRLCVHYYNRKLYPVANTFFTTARELGYEDAAVPIWEANLAQKIKKWERKNGPIGAKDLKPPSIEKLVLSSNTTPSSSANISETQPVKPIFKTDWYQSATTVTISLFTSSLPPNKESVSVEISPDLLSLQVTYPIQQTGSEFQFSTKLSHEVDSQQIRISVLTKKLEISLLKKQKIQWKQLDAYCETSRMSTSTLSVAPTANDKSAHSYPSSSKKSTDWSKIDAEDEEKSESADAFFQQLYSNADPDTRRAMMKSFVESNGTALNTNWEEVEKKEVETVAPEGSELKNW</sequence>
<feature type="domain" description="SGS" evidence="3">
    <location>
        <begin position="299"/>
        <end position="380"/>
    </location>
</feature>
<keyword evidence="6" id="KW-1185">Reference proteome</keyword>
<evidence type="ECO:0000256" key="1">
    <source>
        <dbReference type="ARBA" id="ARBA00008509"/>
    </source>
</evidence>
<dbReference type="PROSITE" id="PS51048">
    <property type="entry name" value="SGS"/>
    <property type="match status" value="1"/>
</dbReference>
<proteinExistence type="inferred from homology"/>
<dbReference type="PROSITE" id="PS51203">
    <property type="entry name" value="CS"/>
    <property type="match status" value="1"/>
</dbReference>
<dbReference type="OrthoDB" id="1898560at2759"/>
<feature type="region of interest" description="Disordered" evidence="2">
    <location>
        <begin position="285"/>
        <end position="316"/>
    </location>
</feature>
<evidence type="ECO:0000259" key="3">
    <source>
        <dbReference type="PROSITE" id="PS51048"/>
    </source>
</evidence>
<reference evidence="6" key="1">
    <citation type="submission" date="2016-03" db="EMBL/GenBank/DDBJ databases">
        <authorList>
            <person name="Devillers Hugo."/>
        </authorList>
    </citation>
    <scope>NUCLEOTIDE SEQUENCE [LARGE SCALE GENOMIC DNA]</scope>
</reference>
<dbReference type="Gene3D" id="1.25.40.10">
    <property type="entry name" value="Tetratricopeptide repeat domain"/>
    <property type="match status" value="1"/>
</dbReference>
<dbReference type="Pfam" id="PF04969">
    <property type="entry name" value="CS"/>
    <property type="match status" value="1"/>
</dbReference>
<dbReference type="PANTHER" id="PTHR45862">
    <property type="entry name" value="PROTEIN SGT1 HOMOLOG"/>
    <property type="match status" value="1"/>
</dbReference>
<evidence type="ECO:0000256" key="2">
    <source>
        <dbReference type="SAM" id="MobiDB-lite"/>
    </source>
</evidence>
<dbReference type="InterPro" id="IPR007699">
    <property type="entry name" value="SGS_dom"/>
</dbReference>
<dbReference type="CDD" id="cd06466">
    <property type="entry name" value="p23_CS_SGT1_like"/>
    <property type="match status" value="1"/>
</dbReference>
<dbReference type="Proteomes" id="UP000189911">
    <property type="component" value="Chromosome H"/>
</dbReference>